<name>A0A6J4U755_9ACTN</name>
<accession>A0A6J4U755</accession>
<dbReference type="AlphaFoldDB" id="A0A6J4U755"/>
<evidence type="ECO:0000313" key="1">
    <source>
        <dbReference type="EMBL" id="CAA9540438.1"/>
    </source>
</evidence>
<gene>
    <name evidence="1" type="ORF">AVDCRST_MAG79-1809</name>
</gene>
<organism evidence="1">
    <name type="scientific">uncultured Thermoleophilia bacterium</name>
    <dbReference type="NCBI Taxonomy" id="1497501"/>
    <lineage>
        <taxon>Bacteria</taxon>
        <taxon>Bacillati</taxon>
        <taxon>Actinomycetota</taxon>
        <taxon>Thermoleophilia</taxon>
        <taxon>environmental samples</taxon>
    </lineage>
</organism>
<reference evidence="1" key="1">
    <citation type="submission" date="2020-02" db="EMBL/GenBank/DDBJ databases">
        <authorList>
            <person name="Meier V. D."/>
        </authorList>
    </citation>
    <scope>NUCLEOTIDE SEQUENCE</scope>
    <source>
        <strain evidence="1">AVDCRST_MAG79</strain>
    </source>
</reference>
<dbReference type="EMBL" id="CADCWC010000272">
    <property type="protein sequence ID" value="CAA9540438.1"/>
    <property type="molecule type" value="Genomic_DNA"/>
</dbReference>
<protein>
    <submittedName>
        <fullName evidence="1">Uncharacterized protein</fullName>
    </submittedName>
</protein>
<sequence>MQLVPERRGGRGEEGRLERQDLCSGRDHLGHHLLVLPAARRRGLAGALFTQEPVVAVGVDADLHGRSDGRGGA</sequence>
<proteinExistence type="predicted"/>